<dbReference type="SUPFAM" id="SSF46689">
    <property type="entry name" value="Homeodomain-like"/>
    <property type="match status" value="1"/>
</dbReference>
<dbReference type="InterPro" id="IPR009057">
    <property type="entry name" value="Homeodomain-like_sf"/>
</dbReference>
<comment type="caution">
    <text evidence="1">The sequence shown here is derived from an EMBL/GenBank/DDBJ whole genome shotgun (WGS) entry which is preliminary data.</text>
</comment>
<evidence type="ECO:0000313" key="2">
    <source>
        <dbReference type="Proteomes" id="UP000282529"/>
    </source>
</evidence>
<accession>A0A3N9NY77</accession>
<keyword evidence="2" id="KW-1185">Reference proteome</keyword>
<dbReference type="Proteomes" id="UP000282529">
    <property type="component" value="Unassembled WGS sequence"/>
</dbReference>
<gene>
    <name evidence="1" type="ORF">EH198_20870</name>
</gene>
<evidence type="ECO:0000313" key="1">
    <source>
        <dbReference type="EMBL" id="RQW08848.1"/>
    </source>
</evidence>
<organism evidence="1 2">
    <name type="scientific">Paenibacillus rhizophilus</name>
    <dbReference type="NCBI Taxonomy" id="1850366"/>
    <lineage>
        <taxon>Bacteria</taxon>
        <taxon>Bacillati</taxon>
        <taxon>Bacillota</taxon>
        <taxon>Bacilli</taxon>
        <taxon>Bacillales</taxon>
        <taxon>Paenibacillaceae</taxon>
        <taxon>Paenibacillus</taxon>
    </lineage>
</organism>
<dbReference type="Gene3D" id="1.10.10.10">
    <property type="entry name" value="Winged helix-like DNA-binding domain superfamily/Winged helix DNA-binding domain"/>
    <property type="match status" value="1"/>
</dbReference>
<sequence length="423" mass="49678">MAQRRRLKTFGRTPPFRSIKGYFNLVQSTRQSNFIISCYFPHYFRLASQHCSSAGNAFFVTVDRTRYNRLKKQELSMGIEVLIQLKQSNNKRASLRATCILMYLKDGYSTTKISKEMGISQRSVQRYIRDFQQNGINRIQQENRGRKRLIIPEDISKLIEESPLKYDFILNKWLPSMLQTQTGSSSYLECNKVLFEHYKENPSKSVEALSTDLKGLRKHLELHSLADSVWLVHGFKLGNDRGKRGTVNVHYLIDYYCFFAINLNHYSEGDNCQEDEPTESLSKKPYLFSISPFSRSAKNSLQRETNFRELYASFFHNIIEYSFENFEHSMHLLLLPTQKNKSVLYRFRISEKYKSTDKPRVEAHFLNSNLKNGYKHLQYLESELKRDFSGIRTIDEPSIDALHRRAEKEICLIAPELTTLFRK</sequence>
<dbReference type="InterPro" id="IPR036388">
    <property type="entry name" value="WH-like_DNA-bd_sf"/>
</dbReference>
<dbReference type="EMBL" id="RQPI01000017">
    <property type="protein sequence ID" value="RQW08848.1"/>
    <property type="molecule type" value="Genomic_DNA"/>
</dbReference>
<dbReference type="AlphaFoldDB" id="A0A3N9NY77"/>
<dbReference type="Pfam" id="PF13384">
    <property type="entry name" value="HTH_23"/>
    <property type="match status" value="1"/>
</dbReference>
<proteinExistence type="predicted"/>
<protein>
    <submittedName>
        <fullName evidence="1">Helix-turn-helix domain-containing protein</fullName>
    </submittedName>
</protein>
<dbReference type="OrthoDB" id="2185084at2"/>
<name>A0A3N9NY77_9BACL</name>
<reference evidence="1 2" key="1">
    <citation type="submission" date="2018-11" db="EMBL/GenBank/DDBJ databases">
        <title>Genome sequence of strain 7197.</title>
        <authorList>
            <person name="Gao J."/>
            <person name="Sun J."/>
        </authorList>
    </citation>
    <scope>NUCLEOTIDE SEQUENCE [LARGE SCALE GENOMIC DNA]</scope>
    <source>
        <strain evidence="1 2">7197</strain>
    </source>
</reference>